<name>A0A2J6TED3_9HELO</name>
<dbReference type="PRINTS" id="PR00081">
    <property type="entry name" value="GDHRDH"/>
</dbReference>
<dbReference type="Pfam" id="PF00106">
    <property type="entry name" value="adh_short"/>
    <property type="match status" value="1"/>
</dbReference>
<accession>A0A2J6TED3</accession>
<dbReference type="Proteomes" id="UP000235371">
    <property type="component" value="Unassembled WGS sequence"/>
</dbReference>
<organism evidence="3 4">
    <name type="scientific">Hyaloscypha bicolor E</name>
    <dbReference type="NCBI Taxonomy" id="1095630"/>
    <lineage>
        <taxon>Eukaryota</taxon>
        <taxon>Fungi</taxon>
        <taxon>Dikarya</taxon>
        <taxon>Ascomycota</taxon>
        <taxon>Pezizomycotina</taxon>
        <taxon>Leotiomycetes</taxon>
        <taxon>Helotiales</taxon>
        <taxon>Hyaloscyphaceae</taxon>
        <taxon>Hyaloscypha</taxon>
        <taxon>Hyaloscypha bicolor</taxon>
    </lineage>
</organism>
<dbReference type="FunCoup" id="A0A2J6TED3">
    <property type="interactions" value="276"/>
</dbReference>
<dbReference type="RefSeq" id="XP_024738274.1">
    <property type="nucleotide sequence ID" value="XM_024885766.1"/>
</dbReference>
<dbReference type="InterPro" id="IPR002347">
    <property type="entry name" value="SDR_fam"/>
</dbReference>
<evidence type="ECO:0000256" key="1">
    <source>
        <dbReference type="ARBA" id="ARBA00006484"/>
    </source>
</evidence>
<dbReference type="PANTHER" id="PTHR24320:SF154">
    <property type="entry name" value="OXIDOREDUCTASE, SHORT-CHAIN DEHYDROGENASE_REDUCTASE FAMILY (AFU_ORTHOLOGUE AFUA_2G04560)"/>
    <property type="match status" value="1"/>
</dbReference>
<dbReference type="Gene3D" id="3.40.50.720">
    <property type="entry name" value="NAD(P)-binding Rossmann-like Domain"/>
    <property type="match status" value="1"/>
</dbReference>
<dbReference type="SUPFAM" id="SSF51735">
    <property type="entry name" value="NAD(P)-binding Rossmann-fold domains"/>
    <property type="match status" value="1"/>
</dbReference>
<dbReference type="GO" id="GO:0016491">
    <property type="term" value="F:oxidoreductase activity"/>
    <property type="evidence" value="ECO:0007669"/>
    <property type="project" value="UniProtKB-KW"/>
</dbReference>
<reference evidence="3 4" key="1">
    <citation type="submission" date="2016-04" db="EMBL/GenBank/DDBJ databases">
        <title>A degradative enzymes factory behind the ericoid mycorrhizal symbiosis.</title>
        <authorList>
            <consortium name="DOE Joint Genome Institute"/>
            <person name="Martino E."/>
            <person name="Morin E."/>
            <person name="Grelet G."/>
            <person name="Kuo A."/>
            <person name="Kohler A."/>
            <person name="Daghino S."/>
            <person name="Barry K."/>
            <person name="Choi C."/>
            <person name="Cichocki N."/>
            <person name="Clum A."/>
            <person name="Copeland A."/>
            <person name="Hainaut M."/>
            <person name="Haridas S."/>
            <person name="Labutti K."/>
            <person name="Lindquist E."/>
            <person name="Lipzen A."/>
            <person name="Khouja H.-R."/>
            <person name="Murat C."/>
            <person name="Ohm R."/>
            <person name="Olson A."/>
            <person name="Spatafora J."/>
            <person name="Veneault-Fourrey C."/>
            <person name="Henrissat B."/>
            <person name="Grigoriev I."/>
            <person name="Martin F."/>
            <person name="Perotto S."/>
        </authorList>
    </citation>
    <scope>NUCLEOTIDE SEQUENCE [LARGE SCALE GENOMIC DNA]</scope>
    <source>
        <strain evidence="3 4">E</strain>
    </source>
</reference>
<dbReference type="OrthoDB" id="191139at2759"/>
<dbReference type="PANTHER" id="PTHR24320">
    <property type="entry name" value="RETINOL DEHYDROGENASE"/>
    <property type="match status" value="1"/>
</dbReference>
<keyword evidence="2" id="KW-0560">Oxidoreductase</keyword>
<evidence type="ECO:0000313" key="4">
    <source>
        <dbReference type="Proteomes" id="UP000235371"/>
    </source>
</evidence>
<dbReference type="STRING" id="1095630.A0A2J6TED3"/>
<proteinExistence type="inferred from homology"/>
<dbReference type="InParanoid" id="A0A2J6TED3"/>
<keyword evidence="4" id="KW-1185">Reference proteome</keyword>
<sequence>MPKYDPQKDIPDLSGKVILVTGGTAGLGEKTILTLATHSPSHILFTGRSAARAETLTNTLHSQFPTTTSTFIATDLASLPPIQASAKRILALLTKLDILICNTGITALPPGLTADGYEMQSGTNILSHALLIKLLLPLMLTTAKQPNADVRIVLLTSEGYAFHPSGGTVFRDLKTSQSGIGLLGPWQRVHQGVFKTGLVGDLGWGQRAFIAVTNAGRFGDEKEMSSNACWGGATSSREATENGGFYTPVGVRGKRARENENMELARKLWEFTERELAAFTTETSV</sequence>
<dbReference type="AlphaFoldDB" id="A0A2J6TED3"/>
<dbReference type="EMBL" id="KZ613786">
    <property type="protein sequence ID" value="PMD61370.1"/>
    <property type="molecule type" value="Genomic_DNA"/>
</dbReference>
<evidence type="ECO:0000313" key="3">
    <source>
        <dbReference type="EMBL" id="PMD61370.1"/>
    </source>
</evidence>
<protein>
    <submittedName>
        <fullName evidence="3">NAD(P)-binding protein</fullName>
    </submittedName>
</protein>
<dbReference type="GeneID" id="36593843"/>
<dbReference type="InterPro" id="IPR036291">
    <property type="entry name" value="NAD(P)-bd_dom_sf"/>
</dbReference>
<gene>
    <name evidence="3" type="ORF">K444DRAFT_652124</name>
</gene>
<evidence type="ECO:0000256" key="2">
    <source>
        <dbReference type="ARBA" id="ARBA00023002"/>
    </source>
</evidence>
<comment type="similarity">
    <text evidence="1">Belongs to the short-chain dehydrogenases/reductases (SDR) family.</text>
</comment>